<keyword evidence="1" id="KW-0812">Transmembrane</keyword>
<feature type="transmembrane region" description="Helical" evidence="1">
    <location>
        <begin position="80"/>
        <end position="99"/>
    </location>
</feature>
<reference evidence="2" key="1">
    <citation type="journal article" date="2021" name="Life">
        <title>Mitogenomics and Evolutionary History of Rodent Whipworms (Trichuris spp.) Originating from Three Biogeographic Regions.</title>
        <authorList>
            <person name="Petruzela J."/>
            <person name="Ribas A."/>
            <person name="de Bellocq J.G."/>
        </authorList>
    </citation>
    <scope>NUCLEOTIDE SEQUENCE</scope>
</reference>
<keyword evidence="1" id="KW-0472">Membrane</keyword>
<accession>A0A8F5DPQ0</accession>
<keyword evidence="2" id="KW-0496">Mitochondrion</keyword>
<protein>
    <submittedName>
        <fullName evidence="2">NADH dehydrogenase subunit 6</fullName>
    </submittedName>
</protein>
<evidence type="ECO:0000313" key="2">
    <source>
        <dbReference type="EMBL" id="QXJ80302.1"/>
    </source>
</evidence>
<feature type="transmembrane region" description="Helical" evidence="1">
    <location>
        <begin position="130"/>
        <end position="152"/>
    </location>
</feature>
<dbReference type="AlphaFoldDB" id="A0A8F5DPQ0"/>
<organism evidence="2">
    <name type="scientific">Trichuris sp. 2 ARS-2017</name>
    <dbReference type="NCBI Taxonomy" id="2040584"/>
    <lineage>
        <taxon>Eukaryota</taxon>
        <taxon>Metazoa</taxon>
        <taxon>Ecdysozoa</taxon>
        <taxon>Nematoda</taxon>
        <taxon>Enoplea</taxon>
        <taxon>Dorylaimia</taxon>
        <taxon>Trichinellida</taxon>
        <taxon>Trichuridae</taxon>
        <taxon>Trichuris</taxon>
    </lineage>
</organism>
<gene>
    <name evidence="2" type="primary">NAD6</name>
</gene>
<geneLocation type="mitochondrion" evidence="2"/>
<evidence type="ECO:0000256" key="1">
    <source>
        <dbReference type="SAM" id="Phobius"/>
    </source>
</evidence>
<dbReference type="EMBL" id="MZ229685">
    <property type="protein sequence ID" value="QXJ80302.1"/>
    <property type="molecule type" value="Genomic_DNA"/>
</dbReference>
<name>A0A8F5DPQ0_9BILA</name>
<keyword evidence="1" id="KW-1133">Transmembrane helix</keyword>
<proteinExistence type="predicted"/>
<sequence length="159" mass="18340">MTCMLMSLCLICSLLFLSFSHPLWLSLIVFLSSICISLTKFYALHGNDMFSYLFVMVYSGGLLLLLVYMSSLVPNNNLTLKPKTMIFIVVIMCVLYLFAKNEWLVFDCSYSLKTNNESLGMSYFMNHKELMNGLIIFLLFAFCLISYMMSLLKYPLRSL</sequence>
<feature type="transmembrane region" description="Helical" evidence="1">
    <location>
        <begin position="49"/>
        <end position="68"/>
    </location>
</feature>